<dbReference type="Gene3D" id="1.10.10.1400">
    <property type="entry name" value="Terminase, small subunit, N-terminal DNA-binding domain, HTH motif"/>
    <property type="match status" value="1"/>
</dbReference>
<comment type="caution">
    <text evidence="3">The sequence shown here is derived from an EMBL/GenBank/DDBJ whole genome shotgun (WGS) entry which is preliminary data.</text>
</comment>
<dbReference type="AlphaFoldDB" id="A0AB73HE52"/>
<dbReference type="InterPro" id="IPR052404">
    <property type="entry name" value="SPP1-like_terminase"/>
</dbReference>
<evidence type="ECO:0000313" key="3">
    <source>
        <dbReference type="EMBL" id="MBF7114504.1"/>
    </source>
</evidence>
<gene>
    <name evidence="3" type="ORF">ITQ90_03165</name>
</gene>
<dbReference type="PANTHER" id="PTHR41328:SF2">
    <property type="entry name" value="TERMINASE SMALL SUBUNIT"/>
    <property type="match status" value="1"/>
</dbReference>
<dbReference type="Proteomes" id="UP001194632">
    <property type="component" value="Unassembled WGS sequence"/>
</dbReference>
<dbReference type="GO" id="GO:0051276">
    <property type="term" value="P:chromosome organization"/>
    <property type="evidence" value="ECO:0007669"/>
    <property type="project" value="InterPro"/>
</dbReference>
<keyword evidence="1" id="KW-1188">Viral release from host cell</keyword>
<name>A0AB73HE52_PEDPE</name>
<evidence type="ECO:0000256" key="1">
    <source>
        <dbReference type="ARBA" id="ARBA00022612"/>
    </source>
</evidence>
<proteinExistence type="predicted"/>
<dbReference type="Gene3D" id="6.10.140.2160">
    <property type="match status" value="1"/>
</dbReference>
<protein>
    <submittedName>
        <fullName evidence="3">Terminase small subunit</fullName>
    </submittedName>
</protein>
<dbReference type="Pfam" id="PF03592">
    <property type="entry name" value="Terminase_2"/>
    <property type="match status" value="1"/>
</dbReference>
<keyword evidence="2" id="KW-0231">Viral genome packaging</keyword>
<accession>A0AB73HE52</accession>
<dbReference type="RefSeq" id="WP_195749423.1">
    <property type="nucleotide sequence ID" value="NZ_JADOFP010000002.1"/>
</dbReference>
<dbReference type="PANTHER" id="PTHR41328">
    <property type="entry name" value="TERMINASE SMALL SUBUNIT-RELATED"/>
    <property type="match status" value="1"/>
</dbReference>
<sequence length="164" mass="18405">MKLTTKQKKFADNYIKTGNATQSAIEAGYSKKTAPTIASENLIKPNIKSYIDEKMKEIESERIMGAQEALEFLTNVVRGEELETKVVATQFDVSTVQVPADVKTKISAAKEILKRYPDNDKLLEQQIRKITAEADIAEARAKSVDTSFNDEDRTIILDDMEDDN</sequence>
<dbReference type="InterPro" id="IPR005335">
    <property type="entry name" value="Terminase_ssu"/>
</dbReference>
<reference evidence="3" key="1">
    <citation type="submission" date="2020-11" db="EMBL/GenBank/DDBJ databases">
        <title>Antibiotic susceptibility profiles of Pediococcus pentosaceus from various origins and their implications for the safety assessment of strains with food-technology applications.</title>
        <authorList>
            <person name="Shani N."/>
            <person name="Oberhaensli S."/>
            <person name="Arias E."/>
        </authorList>
    </citation>
    <scope>NUCLEOTIDE SEQUENCE</scope>
    <source>
        <strain evidence="3">FAM 24207</strain>
    </source>
</reference>
<dbReference type="InterPro" id="IPR038713">
    <property type="entry name" value="Terminase_Gp1_N_sf"/>
</dbReference>
<organism evidence="3 4">
    <name type="scientific">Pediococcus pentosaceus</name>
    <dbReference type="NCBI Taxonomy" id="1255"/>
    <lineage>
        <taxon>Bacteria</taxon>
        <taxon>Bacillati</taxon>
        <taxon>Bacillota</taxon>
        <taxon>Bacilli</taxon>
        <taxon>Lactobacillales</taxon>
        <taxon>Lactobacillaceae</taxon>
        <taxon>Pediococcus</taxon>
    </lineage>
</organism>
<evidence type="ECO:0000256" key="2">
    <source>
        <dbReference type="ARBA" id="ARBA00023219"/>
    </source>
</evidence>
<evidence type="ECO:0000313" key="4">
    <source>
        <dbReference type="Proteomes" id="UP001194632"/>
    </source>
</evidence>
<dbReference type="EMBL" id="JADOFP010000002">
    <property type="protein sequence ID" value="MBF7114504.1"/>
    <property type="molecule type" value="Genomic_DNA"/>
</dbReference>